<gene>
    <name evidence="3" type="ORF">BKA05_000581</name>
</gene>
<dbReference type="Proteomes" id="UP000537326">
    <property type="component" value="Unassembled WGS sequence"/>
</dbReference>
<dbReference type="InterPro" id="IPR028974">
    <property type="entry name" value="TSP_type-3_rpt"/>
</dbReference>
<evidence type="ECO:0008006" key="5">
    <source>
        <dbReference type="Google" id="ProtNLM"/>
    </source>
</evidence>
<keyword evidence="2" id="KW-0732">Signal</keyword>
<evidence type="ECO:0000256" key="1">
    <source>
        <dbReference type="SAM" id="MobiDB-lite"/>
    </source>
</evidence>
<evidence type="ECO:0000313" key="4">
    <source>
        <dbReference type="Proteomes" id="UP000537326"/>
    </source>
</evidence>
<feature type="region of interest" description="Disordered" evidence="1">
    <location>
        <begin position="564"/>
        <end position="588"/>
    </location>
</feature>
<keyword evidence="4" id="KW-1185">Reference proteome</keyword>
<organism evidence="3 4">
    <name type="scientific">Nocardioides marinus</name>
    <dbReference type="NCBI Taxonomy" id="374514"/>
    <lineage>
        <taxon>Bacteria</taxon>
        <taxon>Bacillati</taxon>
        <taxon>Actinomycetota</taxon>
        <taxon>Actinomycetes</taxon>
        <taxon>Propionibacteriales</taxon>
        <taxon>Nocardioidaceae</taxon>
        <taxon>Nocardioides</taxon>
    </lineage>
</organism>
<accession>A0A7Y9YBC7</accession>
<dbReference type="EMBL" id="JACBZI010000001">
    <property type="protein sequence ID" value="NYI09066.1"/>
    <property type="molecule type" value="Genomic_DNA"/>
</dbReference>
<feature type="region of interest" description="Disordered" evidence="1">
    <location>
        <begin position="405"/>
        <end position="430"/>
    </location>
</feature>
<dbReference type="RefSeq" id="WP_179530094.1">
    <property type="nucleotide sequence ID" value="NZ_BAAAPP010000002.1"/>
</dbReference>
<sequence>MPSRSLKRSLVVLAAGAVALMGVGAPASSSPSDSFVRPAFGDGTLPAGCIVDRDPINPDNICYHMKVGLNALDSPRIDVAVLVPVSPVAERDMRVAEQAVQMWGEGVDYLADEMGMEWLSEGVDMNVTTYELKVDPTGVLTKPIQLVDPEIVVIMSNPAGGIGIGIDPVSFAGELGIVDGEGTPCVVEDDPFDFASWQDKDGFDQHGMENGGTYVEDCGGVGGNVCFAVNGAVDPVPGASDFFPLYELVAHEFGHCLTVGHVGDGADGPWGPTATNDIMAYSTDPPGLAKCVSTLDVEGFALRMSKYLDVNGDGKVTDKDVLVPNDLSGDGFSSFQVQHPADHAYASSTGAAADCPQPDQSAVPLAYGAFTPTPEATTRPVLRTGRVSLSGGKLKVKGKATNVALGKAPTKRSASAEDATGDGGTPITDLESMSVRTDKKWVRATMTVGQVSPAALPTSVAAYSLLIDGRRFDSFIGTGDTSGTPVVMDNGTGYYLPEGTAVWNDDNTVDFKIRRDYLADQQITAPYTVNAITGYHLRSNDWVATADSVPDALGVQVAAPKMPARDLRDAPRAKKVTRTTTTITPDGGVSKLPAESTFGLGGLVSAVDTFEYFTVPVKQQATVEVTLEWTGANFFNMSVDGGSSQIRKEGDNSLTITVPWARRDLSVTVDPEQVLEPTTFTVTAKSTTVVKDTDKDGVPDVADACRTAKGPSTGAGCPDSDGDGLFDRDDRCPTKASVSANGCPTKADERVELYVDERLLASRTVVTKHGSAAFTLASAVGSLGRGQHTVEVRWIRDGKLVSRSKRTLG</sequence>
<feature type="chain" id="PRO_5031207957" description="Thrombospondin type 3 repeat-containing protein" evidence="2">
    <location>
        <begin position="28"/>
        <end position="809"/>
    </location>
</feature>
<evidence type="ECO:0000313" key="3">
    <source>
        <dbReference type="EMBL" id="NYI09066.1"/>
    </source>
</evidence>
<proteinExistence type="predicted"/>
<dbReference type="Gene3D" id="4.10.1080.10">
    <property type="entry name" value="TSP type-3 repeat"/>
    <property type="match status" value="1"/>
</dbReference>
<dbReference type="AlphaFoldDB" id="A0A7Y9YBC7"/>
<feature type="signal peptide" evidence="2">
    <location>
        <begin position="1"/>
        <end position="27"/>
    </location>
</feature>
<comment type="caution">
    <text evidence="3">The sequence shown here is derived from an EMBL/GenBank/DDBJ whole genome shotgun (WGS) entry which is preliminary data.</text>
</comment>
<dbReference type="InterPro" id="IPR018247">
    <property type="entry name" value="EF_Hand_1_Ca_BS"/>
</dbReference>
<dbReference type="SUPFAM" id="SSF55486">
    <property type="entry name" value="Metalloproteases ('zincins'), catalytic domain"/>
    <property type="match status" value="1"/>
</dbReference>
<dbReference type="PROSITE" id="PS00018">
    <property type="entry name" value="EF_HAND_1"/>
    <property type="match status" value="1"/>
</dbReference>
<protein>
    <recommendedName>
        <fullName evidence="5">Thrombospondin type 3 repeat-containing protein</fullName>
    </recommendedName>
</protein>
<reference evidence="3 4" key="1">
    <citation type="submission" date="2020-07" db="EMBL/GenBank/DDBJ databases">
        <title>Sequencing the genomes of 1000 actinobacteria strains.</title>
        <authorList>
            <person name="Klenk H.-P."/>
        </authorList>
    </citation>
    <scope>NUCLEOTIDE SEQUENCE [LARGE SCALE GENOMIC DNA]</scope>
    <source>
        <strain evidence="3 4">DSM 18248</strain>
    </source>
</reference>
<dbReference type="SUPFAM" id="SSF103647">
    <property type="entry name" value="TSP type-3 repeat"/>
    <property type="match status" value="1"/>
</dbReference>
<evidence type="ECO:0000256" key="2">
    <source>
        <dbReference type="SAM" id="SignalP"/>
    </source>
</evidence>
<dbReference type="GO" id="GO:0005509">
    <property type="term" value="F:calcium ion binding"/>
    <property type="evidence" value="ECO:0007669"/>
    <property type="project" value="InterPro"/>
</dbReference>
<name>A0A7Y9YBC7_9ACTN</name>